<dbReference type="EMBL" id="CAAALY010266095">
    <property type="protein sequence ID" value="VEL40715.1"/>
    <property type="molecule type" value="Genomic_DNA"/>
</dbReference>
<dbReference type="AlphaFoldDB" id="A0A3S5C7M8"/>
<feature type="region of interest" description="Disordered" evidence="1">
    <location>
        <begin position="115"/>
        <end position="152"/>
    </location>
</feature>
<feature type="compositionally biased region" description="Low complexity" evidence="1">
    <location>
        <begin position="125"/>
        <end position="138"/>
    </location>
</feature>
<evidence type="ECO:0000256" key="1">
    <source>
        <dbReference type="SAM" id="MobiDB-lite"/>
    </source>
</evidence>
<sequence>MLSCIGGSAREGSRRVGVWFYRSVQGEEVGRQLWSGRSRAEGRRKGSAGGWSSFRRGDWSGSLAAPSGAERDSPTGSPPCPRQEANAYTHGQTHRLWAGYASECESVCSRPRERLVRSAPAQKHSTTTAAGSASTPTRLPRPRRSYGESVDLGQSTNAPVWARLWLRLRLCGSVQRVGLFASGRRIDESAGEAASGNDRREGDSRRPEIGAFISRTANYRHQPTLPRSFTHSLSHTGTNTKNRHTHTHTYTQAHHAYIQADKVRMTSEHSEAGRLDHQFGHTLTLSA</sequence>
<accession>A0A3S5C7M8</accession>
<evidence type="ECO:0000313" key="3">
    <source>
        <dbReference type="Proteomes" id="UP000784294"/>
    </source>
</evidence>
<feature type="region of interest" description="Disordered" evidence="1">
    <location>
        <begin position="32"/>
        <end position="85"/>
    </location>
</feature>
<protein>
    <submittedName>
        <fullName evidence="2">Uncharacterized protein</fullName>
    </submittedName>
</protein>
<keyword evidence="3" id="KW-1185">Reference proteome</keyword>
<gene>
    <name evidence="2" type="ORF">PXEA_LOCUS34155</name>
</gene>
<dbReference type="Proteomes" id="UP000784294">
    <property type="component" value="Unassembled WGS sequence"/>
</dbReference>
<reference evidence="2" key="1">
    <citation type="submission" date="2018-11" db="EMBL/GenBank/DDBJ databases">
        <authorList>
            <consortium name="Pathogen Informatics"/>
        </authorList>
    </citation>
    <scope>NUCLEOTIDE SEQUENCE</scope>
</reference>
<name>A0A3S5C7M8_9PLAT</name>
<evidence type="ECO:0000313" key="2">
    <source>
        <dbReference type="EMBL" id="VEL40715.1"/>
    </source>
</evidence>
<comment type="caution">
    <text evidence="2">The sequence shown here is derived from an EMBL/GenBank/DDBJ whole genome shotgun (WGS) entry which is preliminary data.</text>
</comment>
<organism evidence="2 3">
    <name type="scientific">Protopolystoma xenopodis</name>
    <dbReference type="NCBI Taxonomy" id="117903"/>
    <lineage>
        <taxon>Eukaryota</taxon>
        <taxon>Metazoa</taxon>
        <taxon>Spiralia</taxon>
        <taxon>Lophotrochozoa</taxon>
        <taxon>Platyhelminthes</taxon>
        <taxon>Monogenea</taxon>
        <taxon>Polyopisthocotylea</taxon>
        <taxon>Polystomatidea</taxon>
        <taxon>Polystomatidae</taxon>
        <taxon>Protopolystoma</taxon>
    </lineage>
</organism>
<proteinExistence type="predicted"/>